<evidence type="ECO:0000313" key="1">
    <source>
        <dbReference type="EMBL" id="OGG59144.1"/>
    </source>
</evidence>
<accession>A0A1F6DCK1</accession>
<dbReference type="AlphaFoldDB" id="A0A1F6DCK1"/>
<reference evidence="1 2" key="1">
    <citation type="journal article" date="2016" name="Nat. Commun.">
        <title>Thousands of microbial genomes shed light on interconnected biogeochemical processes in an aquifer system.</title>
        <authorList>
            <person name="Anantharaman K."/>
            <person name="Brown C.T."/>
            <person name="Hug L.A."/>
            <person name="Sharon I."/>
            <person name="Castelle C.J."/>
            <person name="Probst A.J."/>
            <person name="Thomas B.C."/>
            <person name="Singh A."/>
            <person name="Wilkins M.J."/>
            <person name="Karaoz U."/>
            <person name="Brodie E.L."/>
            <person name="Williams K.H."/>
            <person name="Hubbard S.S."/>
            <person name="Banfield J.F."/>
        </authorList>
    </citation>
    <scope>NUCLEOTIDE SEQUENCE [LARGE SCALE GENOMIC DNA]</scope>
</reference>
<dbReference type="EMBL" id="MFLF01000020">
    <property type="protein sequence ID" value="OGG59144.1"/>
    <property type="molecule type" value="Genomic_DNA"/>
</dbReference>
<organism evidence="1 2">
    <name type="scientific">Candidatus Kaiserbacteria bacterium RIFCSPHIGHO2_02_FULL_50_50</name>
    <dbReference type="NCBI Taxonomy" id="1798492"/>
    <lineage>
        <taxon>Bacteria</taxon>
        <taxon>Candidatus Kaiseribacteriota</taxon>
    </lineage>
</organism>
<protein>
    <submittedName>
        <fullName evidence="1">Uncharacterized protein</fullName>
    </submittedName>
</protein>
<dbReference type="STRING" id="1798492.A3C89_01920"/>
<name>A0A1F6DCK1_9BACT</name>
<sequence>MDNKLKEILKETIEITKSLAEAAEVGNTSFLVVLVGIYRISFTTLRDIEYLSRFEETSQSILDLTRKIIEYGISAEYMLVKGKELMADRFKEHMIVEIHEEFELFRKTGQDPAAISEEHRINVEENQKEFDALSKKMQERRSWSGRSIDGMIEDLAKEDSLNEFDISRLLRAYVWGCRLNHANPMVTHSHLDLERLENANSFYLALGLTIAVAVHTRLTTRLIDESRLSVGSNIYEDIVVGIAEIHEKLNTLPAEG</sequence>
<comment type="caution">
    <text evidence="1">The sequence shown here is derived from an EMBL/GenBank/DDBJ whole genome shotgun (WGS) entry which is preliminary data.</text>
</comment>
<evidence type="ECO:0000313" key="2">
    <source>
        <dbReference type="Proteomes" id="UP000178794"/>
    </source>
</evidence>
<gene>
    <name evidence="1" type="ORF">A3C89_01920</name>
</gene>
<dbReference type="InterPro" id="IPR043733">
    <property type="entry name" value="DUF5677"/>
</dbReference>
<dbReference type="Pfam" id="PF18928">
    <property type="entry name" value="DUF5677"/>
    <property type="match status" value="1"/>
</dbReference>
<proteinExistence type="predicted"/>
<dbReference type="Proteomes" id="UP000178794">
    <property type="component" value="Unassembled WGS sequence"/>
</dbReference>